<dbReference type="PANTHER" id="PTHR47964:SF1">
    <property type="entry name" value="ATP-DEPENDENT DNA HELICASE HOMOLOG RECG, CHLOROPLASTIC"/>
    <property type="match status" value="1"/>
</dbReference>
<dbReference type="SUPFAM" id="SSF143517">
    <property type="entry name" value="TRCF domain-like"/>
    <property type="match status" value="1"/>
</dbReference>
<feature type="domain" description="Helicase C-terminal" evidence="11">
    <location>
        <begin position="792"/>
        <end position="946"/>
    </location>
</feature>
<dbReference type="InterPro" id="IPR041471">
    <property type="entry name" value="UvrB_inter"/>
</dbReference>
<feature type="domain" description="Helicase ATP-binding" evidence="10">
    <location>
        <begin position="610"/>
        <end position="771"/>
    </location>
</feature>
<dbReference type="Gene3D" id="3.30.2060.10">
    <property type="entry name" value="Penicillin-binding protein 1b domain"/>
    <property type="match status" value="1"/>
</dbReference>
<dbReference type="InterPro" id="IPR003711">
    <property type="entry name" value="CarD-like/TRCF_RID"/>
</dbReference>
<dbReference type="SMART" id="SM01058">
    <property type="entry name" value="CarD_TRCF"/>
    <property type="match status" value="1"/>
</dbReference>
<evidence type="ECO:0000256" key="8">
    <source>
        <dbReference type="ARBA" id="ARBA00023204"/>
    </source>
</evidence>
<reference evidence="12 13" key="1">
    <citation type="submission" date="2023-02" db="EMBL/GenBank/DDBJ databases">
        <title>Population genomics of bacteria associated with diatom.</title>
        <authorList>
            <person name="Xie J."/>
            <person name="Wang H."/>
        </authorList>
    </citation>
    <scope>NUCLEOTIDE SEQUENCE [LARGE SCALE GENOMIC DNA]</scope>
    <source>
        <strain evidence="12 13">PT47_8</strain>
    </source>
</reference>
<dbReference type="InterPro" id="IPR047112">
    <property type="entry name" value="RecG/Mfd"/>
</dbReference>
<dbReference type="InterPro" id="IPR004576">
    <property type="entry name" value="Mfd"/>
</dbReference>
<evidence type="ECO:0000256" key="3">
    <source>
        <dbReference type="ARBA" id="ARBA00022763"/>
    </source>
</evidence>
<evidence type="ECO:0000256" key="9">
    <source>
        <dbReference type="HAMAP-Rule" id="MF_00969"/>
    </source>
</evidence>
<proteinExistence type="inferred from homology"/>
<dbReference type="Gene3D" id="3.90.1150.50">
    <property type="entry name" value="Transcription-repair-coupling factor, D7 domain"/>
    <property type="match status" value="1"/>
</dbReference>
<dbReference type="PROSITE" id="PS51194">
    <property type="entry name" value="HELICASE_CTER"/>
    <property type="match status" value="1"/>
</dbReference>
<dbReference type="InterPro" id="IPR036101">
    <property type="entry name" value="CarD-like/TRCF_RID_sf"/>
</dbReference>
<dbReference type="Pfam" id="PF17757">
    <property type="entry name" value="UvrB_inter"/>
    <property type="match status" value="1"/>
</dbReference>
<dbReference type="PROSITE" id="PS51192">
    <property type="entry name" value="HELICASE_ATP_BIND_1"/>
    <property type="match status" value="1"/>
</dbReference>
<dbReference type="CDD" id="cd17991">
    <property type="entry name" value="DEXHc_TRCF"/>
    <property type="match status" value="1"/>
</dbReference>
<keyword evidence="2 9" id="KW-0547">Nucleotide-binding</keyword>
<dbReference type="EC" id="3.6.4.-" evidence="9"/>
<dbReference type="AlphaFoldDB" id="A0ABD4X623"/>
<dbReference type="NCBIfam" id="TIGR00580">
    <property type="entry name" value="mfd"/>
    <property type="match status" value="1"/>
</dbReference>
<comment type="function">
    <text evidence="9">Couples transcription and DNA repair by recognizing RNA polymerase (RNAP) stalled at DNA lesions. Mediates ATP-dependent release of RNAP and its truncated transcript from the DNA, and recruitment of nucleotide excision repair machinery to the damaged site.</text>
</comment>
<keyword evidence="6 9" id="KW-0067">ATP-binding</keyword>
<dbReference type="Pfam" id="PF02559">
    <property type="entry name" value="CarD_TRCF_RID"/>
    <property type="match status" value="1"/>
</dbReference>
<comment type="caution">
    <text evidence="12">The sequence shown here is derived from an EMBL/GenBank/DDBJ whole genome shotgun (WGS) entry which is preliminary data.</text>
</comment>
<evidence type="ECO:0000256" key="1">
    <source>
        <dbReference type="ARBA" id="ARBA00022490"/>
    </source>
</evidence>
<dbReference type="InterPro" id="IPR037235">
    <property type="entry name" value="TRCF-like_C_D7"/>
</dbReference>
<gene>
    <name evidence="9 12" type="primary">mfd</name>
    <name evidence="12" type="ORF">PXK24_03005</name>
</gene>
<dbReference type="RefSeq" id="WP_274839370.1">
    <property type="nucleotide sequence ID" value="NZ_JARCJF010000001.1"/>
</dbReference>
<organism evidence="12 13">
    <name type="scientific">Phaeobacter gallaeciensis</name>
    <dbReference type="NCBI Taxonomy" id="60890"/>
    <lineage>
        <taxon>Bacteria</taxon>
        <taxon>Pseudomonadati</taxon>
        <taxon>Pseudomonadota</taxon>
        <taxon>Alphaproteobacteria</taxon>
        <taxon>Rhodobacterales</taxon>
        <taxon>Roseobacteraceae</taxon>
        <taxon>Phaeobacter</taxon>
    </lineage>
</organism>
<evidence type="ECO:0000256" key="4">
    <source>
        <dbReference type="ARBA" id="ARBA00022801"/>
    </source>
</evidence>
<keyword evidence="7 9" id="KW-0238">DNA-binding</keyword>
<keyword evidence="4 9" id="KW-0378">Hydrolase</keyword>
<keyword evidence="1 9" id="KW-0963">Cytoplasm</keyword>
<dbReference type="Gene3D" id="2.40.10.170">
    <property type="match status" value="1"/>
</dbReference>
<dbReference type="EMBL" id="JARCJK010000001">
    <property type="protein sequence ID" value="MDE4164645.1"/>
    <property type="molecule type" value="Genomic_DNA"/>
</dbReference>
<protein>
    <recommendedName>
        <fullName evidence="9">Transcription-repair-coupling factor</fullName>
        <shortName evidence="9">TRCF</shortName>
        <ecNumber evidence="9">3.6.4.-</ecNumber>
    </recommendedName>
</protein>
<dbReference type="HAMAP" id="MF_00969">
    <property type="entry name" value="TRCF"/>
    <property type="match status" value="1"/>
</dbReference>
<comment type="similarity">
    <text evidence="9">In the N-terminal section; belongs to the UvrB family.</text>
</comment>
<dbReference type="Pfam" id="PF00270">
    <property type="entry name" value="DEAD"/>
    <property type="match status" value="1"/>
</dbReference>
<dbReference type="Pfam" id="PF00271">
    <property type="entry name" value="Helicase_C"/>
    <property type="match status" value="1"/>
</dbReference>
<dbReference type="InterPro" id="IPR027417">
    <property type="entry name" value="P-loop_NTPase"/>
</dbReference>
<dbReference type="PANTHER" id="PTHR47964">
    <property type="entry name" value="ATP-DEPENDENT DNA HELICASE HOMOLOG RECG, CHLOROPLASTIC"/>
    <property type="match status" value="1"/>
</dbReference>
<dbReference type="GO" id="GO:0003677">
    <property type="term" value="F:DNA binding"/>
    <property type="evidence" value="ECO:0007669"/>
    <property type="project" value="UniProtKB-UniRule"/>
</dbReference>
<dbReference type="SMART" id="SM00982">
    <property type="entry name" value="TRCF"/>
    <property type="match status" value="1"/>
</dbReference>
<keyword evidence="3 9" id="KW-0227">DNA damage</keyword>
<dbReference type="Proteomes" id="UP001218364">
    <property type="component" value="Unassembled WGS sequence"/>
</dbReference>
<keyword evidence="5" id="KW-0347">Helicase</keyword>
<dbReference type="SUPFAM" id="SSF141259">
    <property type="entry name" value="CarD-like"/>
    <property type="match status" value="1"/>
</dbReference>
<evidence type="ECO:0000313" key="12">
    <source>
        <dbReference type="EMBL" id="MDE4164645.1"/>
    </source>
</evidence>
<dbReference type="GO" id="GO:0004386">
    <property type="term" value="F:helicase activity"/>
    <property type="evidence" value="ECO:0007669"/>
    <property type="project" value="UniProtKB-KW"/>
</dbReference>
<evidence type="ECO:0000256" key="7">
    <source>
        <dbReference type="ARBA" id="ARBA00023125"/>
    </source>
</evidence>
<dbReference type="Gene3D" id="3.40.50.11180">
    <property type="match status" value="1"/>
</dbReference>
<sequence>MAQPAITMGGVPEGFDARLVLKEVETSGGPVLHVARDDKRMEAMRAALAFFAPDMPVFVFPGWDCLPYDRVSPNADISAARMATLAALVHEMPSQFILLTTLNAASQRVPAREVLREAAFSARVDHRIDETALRQFLVRMGFTQSPTVMEPGDYAIRGGIIDIFPPGDTGPVRLDLFGDVLDGARRFDPVTQRTTEKLDLIELAPVSEVILDEAAVTRFRQNYRIEFGAAGTDDPLYEAVSAGRKHQGIEHWLPFFHEKLETLFDYLPQASVTLDDQVTASRLARWDSIVDQYETRKLAMAQKGRLDTVYKPTPPGLLYLDDSAWEDATSAHRTIQLHPLAQASGPGVVDAGGRIGRDFAPERQLENVSLFGALAAHIQERMQKGPVVVASYSEGARERLTGLIEDEGLAEAIPVMDGTRIGKSGLHLAVWALEHGFEAPDMTVISEQDVLGDRLIRSPKKRRKAENFLTEAQSLSPGDLVVHVDHGIGRYQGMEVITAAGAAHECLLLEYAEEAKLYLPVENIELLSKYGHDEGLLDRLGGGAWQAKKAKLKERIREMADRLIRIAAERALRKAPIMDPPPHAWEEFSARFPYQETDDQLRAIEDVMADMTSGQPMDRLICGDVGFGKTEVAMRAAFVAAMSGVQVAVIAPTTLLARQHAASFAERFRGFPLEVRQLSRFVTAKDAAKTREGMAKGTVDIVIGTHALLAKGIKFQNLGLLIIDEEQHFGVGHKERLKQLRSDIHVLTLTATPIPRTLQLSLTGVRDLSIIGTPPVDRLAIRTYVSEFDAVTIREGLLREHYRGGQSFYVVPRISDLAEVEEFLKEQLPELTYVVAHGQMAAGELDDRMNAFYDGKFDILLATTIVESGLDIPTANTMVVHRADMFGLAQLYQIRGRVGRSKTRAYAYLTTKPRVRLTATAEKRLKVLGSLDTLGAGFTLASQDLDIRGAGNLLGEEQSGQMRDVGYELYQSMLEEAIAKIKAGELEGLSEGDDQWAPQINLGVPVLIPEDYVPDLDVRLGLYRRLSGLTTKVELEGFAAELIDRFGKLPKEVNTLMLVVRIKAMCKRAGIAKLDAGPKGATLQFHNDKFASPQGLVEFIEDQKGLAKVKDNKIVVRRDWKKDSDKIKGAFAIARDLAEKVVAEKKKAKAKQG</sequence>
<dbReference type="InterPro" id="IPR014001">
    <property type="entry name" value="Helicase_ATP-bd"/>
</dbReference>
<dbReference type="SUPFAM" id="SSF52540">
    <property type="entry name" value="P-loop containing nucleoside triphosphate hydrolases"/>
    <property type="match status" value="4"/>
</dbReference>
<evidence type="ECO:0000313" key="13">
    <source>
        <dbReference type="Proteomes" id="UP001218364"/>
    </source>
</evidence>
<dbReference type="GO" id="GO:0000716">
    <property type="term" value="P:transcription-coupled nucleotide-excision repair, DNA damage recognition"/>
    <property type="evidence" value="ECO:0007669"/>
    <property type="project" value="UniProtKB-UniRule"/>
</dbReference>
<evidence type="ECO:0000259" key="11">
    <source>
        <dbReference type="PROSITE" id="PS51194"/>
    </source>
</evidence>
<comment type="subcellular location">
    <subcellularLocation>
        <location evidence="9">Cytoplasm</location>
    </subcellularLocation>
</comment>
<name>A0ABD4X623_9RHOB</name>
<dbReference type="GO" id="GO:0005737">
    <property type="term" value="C:cytoplasm"/>
    <property type="evidence" value="ECO:0007669"/>
    <property type="project" value="UniProtKB-SubCell"/>
</dbReference>
<dbReference type="Gene3D" id="3.40.50.300">
    <property type="entry name" value="P-loop containing nucleotide triphosphate hydrolases"/>
    <property type="match status" value="2"/>
</dbReference>
<dbReference type="GO" id="GO:0005524">
    <property type="term" value="F:ATP binding"/>
    <property type="evidence" value="ECO:0007669"/>
    <property type="project" value="UniProtKB-UniRule"/>
</dbReference>
<accession>A0ABD4X623</accession>
<evidence type="ECO:0000259" key="10">
    <source>
        <dbReference type="PROSITE" id="PS51192"/>
    </source>
</evidence>
<evidence type="ECO:0000256" key="5">
    <source>
        <dbReference type="ARBA" id="ARBA00022806"/>
    </source>
</evidence>
<evidence type="ECO:0000256" key="2">
    <source>
        <dbReference type="ARBA" id="ARBA00022741"/>
    </source>
</evidence>
<dbReference type="Pfam" id="PF03461">
    <property type="entry name" value="TRCF"/>
    <property type="match status" value="1"/>
</dbReference>
<dbReference type="InterPro" id="IPR005118">
    <property type="entry name" value="TRCF_C"/>
</dbReference>
<dbReference type="GO" id="GO:0006355">
    <property type="term" value="P:regulation of DNA-templated transcription"/>
    <property type="evidence" value="ECO:0007669"/>
    <property type="project" value="UniProtKB-UniRule"/>
</dbReference>
<keyword evidence="8 9" id="KW-0234">DNA repair</keyword>
<comment type="similarity">
    <text evidence="9">In the C-terminal section; belongs to the helicase family. RecG subfamily.</text>
</comment>
<dbReference type="SMART" id="SM00487">
    <property type="entry name" value="DEXDc"/>
    <property type="match status" value="1"/>
</dbReference>
<dbReference type="SMART" id="SM00490">
    <property type="entry name" value="HELICc"/>
    <property type="match status" value="1"/>
</dbReference>
<dbReference type="InterPro" id="IPR011545">
    <property type="entry name" value="DEAD/DEAH_box_helicase_dom"/>
</dbReference>
<dbReference type="GO" id="GO:0016787">
    <property type="term" value="F:hydrolase activity"/>
    <property type="evidence" value="ECO:0007669"/>
    <property type="project" value="UniProtKB-KW"/>
</dbReference>
<evidence type="ECO:0000256" key="6">
    <source>
        <dbReference type="ARBA" id="ARBA00022840"/>
    </source>
</evidence>
<dbReference type="InterPro" id="IPR001650">
    <property type="entry name" value="Helicase_C-like"/>
</dbReference>